<dbReference type="HAMAP" id="MF_00031">
    <property type="entry name" value="DNA_HJ_migration_RuvA"/>
    <property type="match status" value="1"/>
</dbReference>
<comment type="function">
    <text evidence="6">The RuvA-RuvB-RuvC complex processes Holliday junction (HJ) DNA during genetic recombination and DNA repair, while the RuvA-RuvB complex plays an important role in the rescue of blocked DNA replication forks via replication fork reversal (RFR). RuvA specifically binds to HJ cruciform DNA, conferring on it an open structure. The RuvB hexamer acts as an ATP-dependent pump, pulling dsDNA into and through the RuvAB complex. HJ branch migration allows RuvC to scan DNA until it finds its consensus sequence, where it cleaves and resolves the cruciform DNA.</text>
</comment>
<evidence type="ECO:0000256" key="2">
    <source>
        <dbReference type="ARBA" id="ARBA00022763"/>
    </source>
</evidence>
<evidence type="ECO:0000313" key="8">
    <source>
        <dbReference type="EMBL" id="AZT90699.1"/>
    </source>
</evidence>
<dbReference type="Proteomes" id="UP000282930">
    <property type="component" value="Chromosome"/>
</dbReference>
<comment type="subcellular location">
    <subcellularLocation>
        <location evidence="6">Cytoplasm</location>
    </subcellularLocation>
</comment>
<sequence>MIDSIVGTIQEVFNNYVILNYNNIYIKIFCNSTKFSEFLGKEKRVYVSLKFNENLSELECYGFLTREERELFLKLQKVTGVGSKLALQILSSIDYQQLIVEIAKGNVARLEKVKGIGKKTASRIILELKETLKKEFKVASTSGTEEKTYEKLEEISLALLSLGYEIDEINQVLSSEDFSELSLEDGIKLALKKLSKI</sequence>
<evidence type="ECO:0000256" key="1">
    <source>
        <dbReference type="ARBA" id="ARBA00022490"/>
    </source>
</evidence>
<dbReference type="SMART" id="SM00278">
    <property type="entry name" value="HhH1"/>
    <property type="match status" value="2"/>
</dbReference>
<accession>A0A3T0D6K9</accession>
<dbReference type="Pfam" id="PF14520">
    <property type="entry name" value="HHH_5"/>
    <property type="match status" value="1"/>
</dbReference>
<dbReference type="GO" id="GO:0009379">
    <property type="term" value="C:Holliday junction helicase complex"/>
    <property type="evidence" value="ECO:0007669"/>
    <property type="project" value="InterPro"/>
</dbReference>
<feature type="domain" description="Helix-hairpin-helix DNA-binding motif class 1" evidence="7">
    <location>
        <begin position="73"/>
        <end position="92"/>
    </location>
</feature>
<dbReference type="GO" id="GO:0000400">
    <property type="term" value="F:four-way junction DNA binding"/>
    <property type="evidence" value="ECO:0007669"/>
    <property type="project" value="UniProtKB-UniRule"/>
</dbReference>
<comment type="subunit">
    <text evidence="6">Homotetramer. Forms an RuvA(8)-RuvB(12)-Holliday junction (HJ) complex. HJ DNA is sandwiched between 2 RuvA tetramers; dsDNA enters through RuvA and exits via RuvB. An RuvB hexamer assembles on each DNA strand where it exits the tetramer. Each RuvB hexamer is contacted by two RuvA subunits (via domain III) on 2 adjacent RuvB subunits; this complex drives branch migration. In the full resolvosome a probable DNA-RuvA(4)-RuvB(12)-RuvC(2) complex forms which resolves the HJ.</text>
</comment>
<proteinExistence type="inferred from homology"/>
<feature type="region of interest" description="Domain I" evidence="6">
    <location>
        <begin position="1"/>
        <end position="64"/>
    </location>
</feature>
<keyword evidence="2 6" id="KW-0227">DNA damage</keyword>
<dbReference type="InterPro" id="IPR012340">
    <property type="entry name" value="NA-bd_OB-fold"/>
</dbReference>
<dbReference type="InterPro" id="IPR000085">
    <property type="entry name" value="RuvA"/>
</dbReference>
<organism evidence="8 9">
    <name type="scientific">Caldicellulosiruptor changbaiensis</name>
    <dbReference type="NCBI Taxonomy" id="1222016"/>
    <lineage>
        <taxon>Bacteria</taxon>
        <taxon>Bacillati</taxon>
        <taxon>Bacillota</taxon>
        <taxon>Bacillota incertae sedis</taxon>
        <taxon>Caldicellulosiruptorales</taxon>
        <taxon>Caldicellulosiruptoraceae</taxon>
        <taxon>Caldicellulosiruptor</taxon>
    </lineage>
</organism>
<dbReference type="GO" id="GO:0048476">
    <property type="term" value="C:Holliday junction resolvase complex"/>
    <property type="evidence" value="ECO:0007669"/>
    <property type="project" value="UniProtKB-UniRule"/>
</dbReference>
<feature type="region of interest" description="Domain II" evidence="6">
    <location>
        <begin position="65"/>
        <end position="142"/>
    </location>
</feature>
<dbReference type="GO" id="GO:0006281">
    <property type="term" value="P:DNA repair"/>
    <property type="evidence" value="ECO:0007669"/>
    <property type="project" value="UniProtKB-UniRule"/>
</dbReference>
<evidence type="ECO:0000259" key="7">
    <source>
        <dbReference type="SMART" id="SM00278"/>
    </source>
</evidence>
<gene>
    <name evidence="6 8" type="primary">ruvA</name>
    <name evidence="8" type="ORF">ELD05_08610</name>
</gene>
<dbReference type="Pfam" id="PF07499">
    <property type="entry name" value="RuvA_C"/>
    <property type="match status" value="1"/>
</dbReference>
<evidence type="ECO:0000313" key="9">
    <source>
        <dbReference type="Proteomes" id="UP000282930"/>
    </source>
</evidence>
<comment type="domain">
    <text evidence="6">Has three domains with a flexible linker between the domains II and III and assumes an 'L' shape. Domain III is highly mobile and contacts RuvB.</text>
</comment>
<keyword evidence="3 6" id="KW-0238">DNA-binding</keyword>
<feature type="region of interest" description="Domain III" evidence="6">
    <location>
        <begin position="152"/>
        <end position="197"/>
    </location>
</feature>
<dbReference type="CDD" id="cd14332">
    <property type="entry name" value="UBA_RuvA_C"/>
    <property type="match status" value="1"/>
</dbReference>
<dbReference type="GO" id="GO:0005737">
    <property type="term" value="C:cytoplasm"/>
    <property type="evidence" value="ECO:0007669"/>
    <property type="project" value="UniProtKB-SubCell"/>
</dbReference>
<comment type="similarity">
    <text evidence="6">Belongs to the RuvA family.</text>
</comment>
<evidence type="ECO:0000256" key="5">
    <source>
        <dbReference type="ARBA" id="ARBA00023204"/>
    </source>
</evidence>
<dbReference type="NCBIfam" id="TIGR00084">
    <property type="entry name" value="ruvA"/>
    <property type="match status" value="1"/>
</dbReference>
<protein>
    <recommendedName>
        <fullName evidence="6">Holliday junction branch migration complex subunit RuvA</fullName>
    </recommendedName>
</protein>
<dbReference type="GO" id="GO:0006310">
    <property type="term" value="P:DNA recombination"/>
    <property type="evidence" value="ECO:0007669"/>
    <property type="project" value="UniProtKB-UniRule"/>
</dbReference>
<feature type="domain" description="Helix-hairpin-helix DNA-binding motif class 1" evidence="7">
    <location>
        <begin position="108"/>
        <end position="127"/>
    </location>
</feature>
<dbReference type="EMBL" id="CP034791">
    <property type="protein sequence ID" value="AZT90699.1"/>
    <property type="molecule type" value="Genomic_DNA"/>
</dbReference>
<evidence type="ECO:0000256" key="4">
    <source>
        <dbReference type="ARBA" id="ARBA00023172"/>
    </source>
</evidence>
<evidence type="ECO:0000256" key="3">
    <source>
        <dbReference type="ARBA" id="ARBA00023125"/>
    </source>
</evidence>
<comment type="caution">
    <text evidence="6">Lacks conserved residue(s) required for the propagation of feature annotation.</text>
</comment>
<dbReference type="GO" id="GO:0009378">
    <property type="term" value="F:four-way junction helicase activity"/>
    <property type="evidence" value="ECO:0007669"/>
    <property type="project" value="InterPro"/>
</dbReference>
<name>A0A3T0D6K9_9FIRM</name>
<dbReference type="Pfam" id="PF01330">
    <property type="entry name" value="RuvA_N"/>
    <property type="match status" value="1"/>
</dbReference>
<keyword evidence="8" id="KW-0378">Hydrolase</keyword>
<keyword evidence="1 6" id="KW-0963">Cytoplasm</keyword>
<dbReference type="InterPro" id="IPR036267">
    <property type="entry name" value="RuvA_C_sf"/>
</dbReference>
<keyword evidence="9" id="KW-1185">Reference proteome</keyword>
<dbReference type="InterPro" id="IPR010994">
    <property type="entry name" value="RuvA_2-like"/>
</dbReference>
<dbReference type="SMR" id="A0A3T0D6K9"/>
<dbReference type="RefSeq" id="WP_011917092.1">
    <property type="nucleotide sequence ID" value="NZ_CP034791.1"/>
</dbReference>
<reference evidence="8 9" key="1">
    <citation type="submission" date="2018-12" db="EMBL/GenBank/DDBJ databases">
        <title>Genome sequence from the cellulolytic species, Caldicellulosiruptor changbaiensis.</title>
        <authorList>
            <person name="Blumer-Schuette S.E."/>
            <person name="Mendoza C."/>
        </authorList>
    </citation>
    <scope>NUCLEOTIDE SEQUENCE [LARGE SCALE GENOMIC DNA]</scope>
    <source>
        <strain evidence="8 9">CBS-Z</strain>
    </source>
</reference>
<dbReference type="KEGG" id="ccha:ELD05_08610"/>
<keyword evidence="4 6" id="KW-0233">DNA recombination</keyword>
<dbReference type="Gene3D" id="1.10.150.20">
    <property type="entry name" value="5' to 3' exonuclease, C-terminal subdomain"/>
    <property type="match status" value="1"/>
</dbReference>
<dbReference type="Gene3D" id="2.40.50.140">
    <property type="entry name" value="Nucleic acid-binding proteins"/>
    <property type="match status" value="1"/>
</dbReference>
<dbReference type="GO" id="GO:0016787">
    <property type="term" value="F:hydrolase activity"/>
    <property type="evidence" value="ECO:0007669"/>
    <property type="project" value="UniProtKB-KW"/>
</dbReference>
<dbReference type="InterPro" id="IPR013849">
    <property type="entry name" value="DNA_helicase_Holl-junc_RuvA_I"/>
</dbReference>
<dbReference type="SUPFAM" id="SSF46929">
    <property type="entry name" value="DNA helicase RuvA subunit, C-terminal domain"/>
    <property type="match status" value="1"/>
</dbReference>
<keyword evidence="5 6" id="KW-0234">DNA repair</keyword>
<dbReference type="SUPFAM" id="SSF47781">
    <property type="entry name" value="RuvA domain 2-like"/>
    <property type="match status" value="1"/>
</dbReference>
<dbReference type="InterPro" id="IPR003583">
    <property type="entry name" value="Hlx-hairpin-Hlx_DNA-bd_motif"/>
</dbReference>
<dbReference type="GO" id="GO:0005524">
    <property type="term" value="F:ATP binding"/>
    <property type="evidence" value="ECO:0007669"/>
    <property type="project" value="InterPro"/>
</dbReference>
<evidence type="ECO:0000256" key="6">
    <source>
        <dbReference type="HAMAP-Rule" id="MF_00031"/>
    </source>
</evidence>
<dbReference type="InterPro" id="IPR011114">
    <property type="entry name" value="RuvA_C"/>
</dbReference>
<dbReference type="AlphaFoldDB" id="A0A3T0D6K9"/>